<evidence type="ECO:0000256" key="1">
    <source>
        <dbReference type="SAM" id="MobiDB-lite"/>
    </source>
</evidence>
<dbReference type="Proteomes" id="UP000095282">
    <property type="component" value="Unplaced"/>
</dbReference>
<dbReference type="WBParaSite" id="Csp11.Scaffold629.g8887.t1">
    <property type="protein sequence ID" value="Csp11.Scaffold629.g8887.t1"/>
    <property type="gene ID" value="Csp11.Scaffold629.g8887"/>
</dbReference>
<evidence type="ECO:0000313" key="3">
    <source>
        <dbReference type="WBParaSite" id="Csp11.Scaffold629.g8887.t1"/>
    </source>
</evidence>
<evidence type="ECO:0000313" key="2">
    <source>
        <dbReference type="Proteomes" id="UP000095282"/>
    </source>
</evidence>
<feature type="region of interest" description="Disordered" evidence="1">
    <location>
        <begin position="28"/>
        <end position="56"/>
    </location>
</feature>
<accession>A0A1I7UFT4</accession>
<proteinExistence type="predicted"/>
<keyword evidence="2" id="KW-1185">Reference proteome</keyword>
<protein>
    <submittedName>
        <fullName evidence="3">Uncharacterized protein</fullName>
    </submittedName>
</protein>
<organism evidence="2 3">
    <name type="scientific">Caenorhabditis tropicalis</name>
    <dbReference type="NCBI Taxonomy" id="1561998"/>
    <lineage>
        <taxon>Eukaryota</taxon>
        <taxon>Metazoa</taxon>
        <taxon>Ecdysozoa</taxon>
        <taxon>Nematoda</taxon>
        <taxon>Chromadorea</taxon>
        <taxon>Rhabditida</taxon>
        <taxon>Rhabditina</taxon>
        <taxon>Rhabditomorpha</taxon>
        <taxon>Rhabditoidea</taxon>
        <taxon>Rhabditidae</taxon>
        <taxon>Peloderinae</taxon>
        <taxon>Caenorhabditis</taxon>
    </lineage>
</organism>
<name>A0A1I7UFT4_9PELO</name>
<reference evidence="3" key="1">
    <citation type="submission" date="2016-11" db="UniProtKB">
        <authorList>
            <consortium name="WormBaseParasite"/>
        </authorList>
    </citation>
    <scope>IDENTIFICATION</scope>
</reference>
<feature type="compositionally biased region" description="Basic and acidic residues" evidence="1">
    <location>
        <begin position="28"/>
        <end position="46"/>
    </location>
</feature>
<sequence>MQDMLDPIKNSWDPFWTPNMCHVHQELPEKNEKTRKVKSRFEETNRGARGTTEITKQSDSVKPVKYAVQNDFSKRTIMFYSQIN</sequence>
<dbReference type="AlphaFoldDB" id="A0A1I7UFT4"/>